<evidence type="ECO:0000313" key="2">
    <source>
        <dbReference type="Proteomes" id="UP000663193"/>
    </source>
</evidence>
<protein>
    <submittedName>
        <fullName evidence="1">Uncharacterized protein</fullName>
    </submittedName>
</protein>
<name>A0A7U2F100_PHANO</name>
<keyword evidence="2" id="KW-1185">Reference proteome</keyword>
<dbReference type="VEuPathDB" id="FungiDB:JI435_406060"/>
<accession>A0A7U2F100</accession>
<dbReference type="EMBL" id="CP069026">
    <property type="protein sequence ID" value="QRC94579.1"/>
    <property type="molecule type" value="Genomic_DNA"/>
</dbReference>
<evidence type="ECO:0000313" key="1">
    <source>
        <dbReference type="EMBL" id="QRC94579.1"/>
    </source>
</evidence>
<sequence>MDSACLTESQWVGYSCPVQRFLINAFISRHCTAQDVGDVHEHDSSNACDCFIER</sequence>
<proteinExistence type="predicted"/>
<organism evidence="1 2">
    <name type="scientific">Phaeosphaeria nodorum (strain SN15 / ATCC MYA-4574 / FGSC 10173)</name>
    <name type="common">Glume blotch fungus</name>
    <name type="synonym">Parastagonospora nodorum</name>
    <dbReference type="NCBI Taxonomy" id="321614"/>
    <lineage>
        <taxon>Eukaryota</taxon>
        <taxon>Fungi</taxon>
        <taxon>Dikarya</taxon>
        <taxon>Ascomycota</taxon>
        <taxon>Pezizomycotina</taxon>
        <taxon>Dothideomycetes</taxon>
        <taxon>Pleosporomycetidae</taxon>
        <taxon>Pleosporales</taxon>
        <taxon>Pleosporineae</taxon>
        <taxon>Phaeosphaeriaceae</taxon>
        <taxon>Parastagonospora</taxon>
    </lineage>
</organism>
<reference evidence="2" key="1">
    <citation type="journal article" date="2021" name="BMC Genomics">
        <title>Chromosome-level genome assembly and manually-curated proteome of model necrotroph Parastagonospora nodorum Sn15 reveals a genome-wide trove of candidate effector homologs, and redundancy of virulence-related functions within an accessory chromosome.</title>
        <authorList>
            <person name="Bertazzoni S."/>
            <person name="Jones D.A.B."/>
            <person name="Phan H.T."/>
            <person name="Tan K.-C."/>
            <person name="Hane J.K."/>
        </authorList>
    </citation>
    <scope>NUCLEOTIDE SEQUENCE [LARGE SCALE GENOMIC DNA]</scope>
    <source>
        <strain evidence="2">SN15 / ATCC MYA-4574 / FGSC 10173)</strain>
    </source>
</reference>
<gene>
    <name evidence="1" type="ORF">JI435_406060</name>
</gene>
<dbReference type="Proteomes" id="UP000663193">
    <property type="component" value="Chromosome 4"/>
</dbReference>
<dbReference type="AlphaFoldDB" id="A0A7U2F100"/>